<proteinExistence type="predicted"/>
<dbReference type="OrthoDB" id="9796171at2"/>
<evidence type="ECO:0000313" key="6">
    <source>
        <dbReference type="Proteomes" id="UP000321275"/>
    </source>
</evidence>
<keyword evidence="1 4" id="KW-0808">Transferase</keyword>
<dbReference type="Proteomes" id="UP000651738">
    <property type="component" value="Unassembled WGS sequence"/>
</dbReference>
<evidence type="ECO:0000313" key="4">
    <source>
        <dbReference type="EMBL" id="GEK46301.1"/>
    </source>
</evidence>
<dbReference type="CDD" id="cd04301">
    <property type="entry name" value="NAT_SF"/>
    <property type="match status" value="1"/>
</dbReference>
<feature type="domain" description="N-acetyltransferase" evidence="3">
    <location>
        <begin position="5"/>
        <end position="142"/>
    </location>
</feature>
<reference evidence="4 6" key="1">
    <citation type="submission" date="2019-07" db="EMBL/GenBank/DDBJ databases">
        <title>Whole genome shotgun sequence of Halomonas pacifica NBRC 102220.</title>
        <authorList>
            <person name="Hosoyama A."/>
            <person name="Uohara A."/>
            <person name="Ohji S."/>
            <person name="Ichikawa N."/>
        </authorList>
    </citation>
    <scope>NUCLEOTIDE SEQUENCE [LARGE SCALE GENOMIC DNA]</scope>
    <source>
        <strain evidence="4 6">NBRC 102220</strain>
    </source>
</reference>
<gene>
    <name evidence="4" type="ORF">HPA02_05840</name>
    <name evidence="5" type="ORF">I7V36_08360</name>
</gene>
<evidence type="ECO:0000259" key="3">
    <source>
        <dbReference type="PROSITE" id="PS51186"/>
    </source>
</evidence>
<keyword evidence="6" id="KW-1185">Reference proteome</keyword>
<evidence type="ECO:0000313" key="7">
    <source>
        <dbReference type="Proteomes" id="UP000651738"/>
    </source>
</evidence>
<dbReference type="RefSeq" id="WP_146801585.1">
    <property type="nucleotide sequence ID" value="NZ_BJUK01000005.1"/>
</dbReference>
<name>A0A510X5Q6_9GAMM</name>
<evidence type="ECO:0000256" key="1">
    <source>
        <dbReference type="ARBA" id="ARBA00022679"/>
    </source>
</evidence>
<dbReference type="InterPro" id="IPR016181">
    <property type="entry name" value="Acyl_CoA_acyltransferase"/>
</dbReference>
<reference evidence="5 7" key="2">
    <citation type="submission" date="2020-12" db="EMBL/GenBank/DDBJ databases">
        <title>Draft genome sequence of Halomonas pacifica strain CARE-V15.</title>
        <authorList>
            <person name="Vignesh N."/>
            <person name="Thabitha A."/>
            <person name="Saravanan R."/>
            <person name="Manigandan V."/>
        </authorList>
    </citation>
    <scope>NUCLEOTIDE SEQUENCE [LARGE SCALE GENOMIC DNA]</scope>
    <source>
        <strain evidence="5 7">CARE-V15</strain>
    </source>
</reference>
<dbReference type="EMBL" id="JAEDAF010000006">
    <property type="protein sequence ID" value="MBH8580107.1"/>
    <property type="molecule type" value="Genomic_DNA"/>
</dbReference>
<accession>A0A510X5Q6</accession>
<keyword evidence="2" id="KW-0012">Acyltransferase</keyword>
<dbReference type="Proteomes" id="UP000321275">
    <property type="component" value="Unassembled WGS sequence"/>
</dbReference>
<evidence type="ECO:0000313" key="5">
    <source>
        <dbReference type="EMBL" id="MBH8580107.1"/>
    </source>
</evidence>
<evidence type="ECO:0000256" key="2">
    <source>
        <dbReference type="ARBA" id="ARBA00023315"/>
    </source>
</evidence>
<dbReference type="PANTHER" id="PTHR43877">
    <property type="entry name" value="AMINOALKYLPHOSPHONATE N-ACETYLTRANSFERASE-RELATED-RELATED"/>
    <property type="match status" value="1"/>
</dbReference>
<dbReference type="GO" id="GO:0016747">
    <property type="term" value="F:acyltransferase activity, transferring groups other than amino-acyl groups"/>
    <property type="evidence" value="ECO:0007669"/>
    <property type="project" value="InterPro"/>
</dbReference>
<dbReference type="InterPro" id="IPR050832">
    <property type="entry name" value="Bact_Acetyltransf"/>
</dbReference>
<comment type="caution">
    <text evidence="4">The sequence shown here is derived from an EMBL/GenBank/DDBJ whole genome shotgun (WGS) entry which is preliminary data.</text>
</comment>
<dbReference type="PROSITE" id="PS51186">
    <property type="entry name" value="GNAT"/>
    <property type="match status" value="1"/>
</dbReference>
<dbReference type="InterPro" id="IPR000182">
    <property type="entry name" value="GNAT_dom"/>
</dbReference>
<dbReference type="SUPFAM" id="SSF55729">
    <property type="entry name" value="Acyl-CoA N-acyltransferases (Nat)"/>
    <property type="match status" value="1"/>
</dbReference>
<organism evidence="4 6">
    <name type="scientific">Bisbaumannia pacifica</name>
    <dbReference type="NCBI Taxonomy" id="77098"/>
    <lineage>
        <taxon>Bacteria</taxon>
        <taxon>Pseudomonadati</taxon>
        <taxon>Pseudomonadota</taxon>
        <taxon>Gammaproteobacteria</taxon>
        <taxon>Oceanospirillales</taxon>
        <taxon>Halomonadaceae</taxon>
        <taxon>Bisbaumannia</taxon>
    </lineage>
</organism>
<dbReference type="PANTHER" id="PTHR43877:SF1">
    <property type="entry name" value="ACETYLTRANSFERASE"/>
    <property type="match status" value="1"/>
</dbReference>
<protein>
    <submittedName>
        <fullName evidence="4 5">Acetyltransferase</fullName>
    </submittedName>
</protein>
<sequence length="143" mass="15677">MSDAITIHQGDWEELGETAGPIRHRVFVVEQKVPEEEEWDGRDAISLHFVAYRDEVAVGAARLLPDAHIGRVAVLAEARGQGVGQRLVAAAVEAARTQGHPSVELSAQLHALPFYEQLGFEAYGDDFLDAGIPHRNMRLSLVD</sequence>
<dbReference type="EMBL" id="BJUK01000005">
    <property type="protein sequence ID" value="GEK46301.1"/>
    <property type="molecule type" value="Genomic_DNA"/>
</dbReference>
<dbReference type="Gene3D" id="3.40.630.30">
    <property type="match status" value="1"/>
</dbReference>
<dbReference type="Pfam" id="PF13673">
    <property type="entry name" value="Acetyltransf_10"/>
    <property type="match status" value="1"/>
</dbReference>
<dbReference type="AlphaFoldDB" id="A0A510X5Q6"/>